<feature type="non-terminal residue" evidence="1">
    <location>
        <position position="1"/>
    </location>
</feature>
<dbReference type="EMBL" id="VUJU01017439">
    <property type="protein sequence ID" value="KAF0683018.1"/>
    <property type="molecule type" value="Genomic_DNA"/>
</dbReference>
<accession>A0A6G0VHE8</accession>
<evidence type="ECO:0000313" key="1">
    <source>
        <dbReference type="EMBL" id="KAF0683018.1"/>
    </source>
</evidence>
<dbReference type="AlphaFoldDB" id="A0A6G0VHE8"/>
<reference evidence="1 2" key="1">
    <citation type="submission" date="2019-08" db="EMBL/GenBank/DDBJ databases">
        <title>Whole genome of Aphis craccivora.</title>
        <authorList>
            <person name="Voronova N.V."/>
            <person name="Shulinski R.S."/>
            <person name="Bandarenka Y.V."/>
            <person name="Zhorov D.G."/>
            <person name="Warner D."/>
        </authorList>
    </citation>
    <scope>NUCLEOTIDE SEQUENCE [LARGE SCALE GENOMIC DNA]</scope>
    <source>
        <strain evidence="1">180601</strain>
        <tissue evidence="1">Whole Body</tissue>
    </source>
</reference>
<evidence type="ECO:0000313" key="2">
    <source>
        <dbReference type="Proteomes" id="UP000478052"/>
    </source>
</evidence>
<organism evidence="1 2">
    <name type="scientific">Aphis craccivora</name>
    <name type="common">Cowpea aphid</name>
    <dbReference type="NCBI Taxonomy" id="307492"/>
    <lineage>
        <taxon>Eukaryota</taxon>
        <taxon>Metazoa</taxon>
        <taxon>Ecdysozoa</taxon>
        <taxon>Arthropoda</taxon>
        <taxon>Hexapoda</taxon>
        <taxon>Insecta</taxon>
        <taxon>Pterygota</taxon>
        <taxon>Neoptera</taxon>
        <taxon>Paraneoptera</taxon>
        <taxon>Hemiptera</taxon>
        <taxon>Sternorrhyncha</taxon>
        <taxon>Aphidomorpha</taxon>
        <taxon>Aphidoidea</taxon>
        <taxon>Aphididae</taxon>
        <taxon>Aphidini</taxon>
        <taxon>Aphis</taxon>
        <taxon>Aphis</taxon>
    </lineage>
</organism>
<protein>
    <submittedName>
        <fullName evidence="1">Uncharacterized protein</fullName>
    </submittedName>
</protein>
<name>A0A6G0VHE8_APHCR</name>
<gene>
    <name evidence="1" type="ORF">FWK35_00039266</name>
</gene>
<sequence>AYTLRRNCKSFDAKRTTYQIMKTVLDNRVAEMINMEGRRGEKLAFGRLELCTLII</sequence>
<dbReference type="Proteomes" id="UP000478052">
    <property type="component" value="Unassembled WGS sequence"/>
</dbReference>
<proteinExistence type="predicted"/>
<comment type="caution">
    <text evidence="1">The sequence shown here is derived from an EMBL/GenBank/DDBJ whole genome shotgun (WGS) entry which is preliminary data.</text>
</comment>
<feature type="non-terminal residue" evidence="1">
    <location>
        <position position="55"/>
    </location>
</feature>
<keyword evidence="2" id="KW-1185">Reference proteome</keyword>
<dbReference type="OrthoDB" id="6603358at2759"/>